<name>A0AAV7PQH8_PLEWA</name>
<dbReference type="PANTHER" id="PTHR40710">
    <property type="entry name" value="RIKEN CDNA E230025N22 GENE"/>
    <property type="match status" value="1"/>
</dbReference>
<feature type="coiled-coil region" evidence="1">
    <location>
        <begin position="72"/>
        <end position="110"/>
    </location>
</feature>
<dbReference type="AlphaFoldDB" id="A0AAV7PQH8"/>
<protein>
    <submittedName>
        <fullName evidence="2">Uncharacterized protein</fullName>
    </submittedName>
</protein>
<evidence type="ECO:0000313" key="2">
    <source>
        <dbReference type="EMBL" id="KAJ1127993.1"/>
    </source>
</evidence>
<dbReference type="Proteomes" id="UP001066276">
    <property type="component" value="Chromosome 7"/>
</dbReference>
<gene>
    <name evidence="2" type="ORF">NDU88_006386</name>
</gene>
<organism evidence="2 3">
    <name type="scientific">Pleurodeles waltl</name>
    <name type="common">Iberian ribbed newt</name>
    <dbReference type="NCBI Taxonomy" id="8319"/>
    <lineage>
        <taxon>Eukaryota</taxon>
        <taxon>Metazoa</taxon>
        <taxon>Chordata</taxon>
        <taxon>Craniata</taxon>
        <taxon>Vertebrata</taxon>
        <taxon>Euteleostomi</taxon>
        <taxon>Amphibia</taxon>
        <taxon>Batrachia</taxon>
        <taxon>Caudata</taxon>
        <taxon>Salamandroidea</taxon>
        <taxon>Salamandridae</taxon>
        <taxon>Pleurodelinae</taxon>
        <taxon>Pleurodeles</taxon>
    </lineage>
</organism>
<accession>A0AAV7PQH8</accession>
<evidence type="ECO:0000256" key="1">
    <source>
        <dbReference type="SAM" id="Coils"/>
    </source>
</evidence>
<comment type="caution">
    <text evidence="2">The sequence shown here is derived from an EMBL/GenBank/DDBJ whole genome shotgun (WGS) entry which is preliminary data.</text>
</comment>
<evidence type="ECO:0000313" key="3">
    <source>
        <dbReference type="Proteomes" id="UP001066276"/>
    </source>
</evidence>
<sequence>MAGNGYSTKVPVSEQEAVLRLQRERSVMVLQLEALRRERSEAERDVGTLFQYHKQETGAQKRHVLQVFQAYRGLLEEQMDALERRYRKLLEDSIKEAVCLSTRNQQLKAENCQLNDGEHTSRGPEARSKLAMLILPWVGIFQVVKKLQEETTIDKPRPKNADPLTH</sequence>
<keyword evidence="3" id="KW-1185">Reference proteome</keyword>
<dbReference type="EMBL" id="JANPWB010000011">
    <property type="protein sequence ID" value="KAJ1127993.1"/>
    <property type="molecule type" value="Genomic_DNA"/>
</dbReference>
<feature type="coiled-coil region" evidence="1">
    <location>
        <begin position="18"/>
        <end position="45"/>
    </location>
</feature>
<keyword evidence="1" id="KW-0175">Coiled coil</keyword>
<proteinExistence type="predicted"/>
<reference evidence="2" key="1">
    <citation type="journal article" date="2022" name="bioRxiv">
        <title>Sequencing and chromosome-scale assembly of the giantPleurodeles waltlgenome.</title>
        <authorList>
            <person name="Brown T."/>
            <person name="Elewa A."/>
            <person name="Iarovenko S."/>
            <person name="Subramanian E."/>
            <person name="Araus A.J."/>
            <person name="Petzold A."/>
            <person name="Susuki M."/>
            <person name="Suzuki K.-i.T."/>
            <person name="Hayashi T."/>
            <person name="Toyoda A."/>
            <person name="Oliveira C."/>
            <person name="Osipova E."/>
            <person name="Leigh N.D."/>
            <person name="Simon A."/>
            <person name="Yun M.H."/>
        </authorList>
    </citation>
    <scope>NUCLEOTIDE SEQUENCE</scope>
    <source>
        <strain evidence="2">20211129_DDA</strain>
        <tissue evidence="2">Liver</tissue>
    </source>
</reference>
<dbReference type="PANTHER" id="PTHR40710:SF1">
    <property type="entry name" value="RIKEN CDNA E230025N22 GENE"/>
    <property type="match status" value="1"/>
</dbReference>